<comment type="caution">
    <text evidence="7">The sequence shown here is derived from an EMBL/GenBank/DDBJ whole genome shotgun (WGS) entry which is preliminary data.</text>
</comment>
<dbReference type="RefSeq" id="WP_246067964.1">
    <property type="nucleotide sequence ID" value="NZ_JBHTGQ010000002.1"/>
</dbReference>
<evidence type="ECO:0000256" key="4">
    <source>
        <dbReference type="ARBA" id="ARBA00033164"/>
    </source>
</evidence>
<feature type="domain" description="Pseudouridine synthase RsuA/RluA-like" evidence="6">
    <location>
        <begin position="198"/>
        <end position="347"/>
    </location>
</feature>
<gene>
    <name evidence="7" type="ORF">ACFQWB_01140</name>
</gene>
<feature type="region of interest" description="Disordered" evidence="5">
    <location>
        <begin position="1"/>
        <end position="111"/>
    </location>
</feature>
<keyword evidence="8" id="KW-1185">Reference proteome</keyword>
<accession>A0ABW2UXC0</accession>
<evidence type="ECO:0000256" key="3">
    <source>
        <dbReference type="ARBA" id="ARBA00031870"/>
    </source>
</evidence>
<dbReference type="NCBIfam" id="TIGR00005">
    <property type="entry name" value="rluA_subfam"/>
    <property type="match status" value="1"/>
</dbReference>
<dbReference type="SUPFAM" id="SSF55120">
    <property type="entry name" value="Pseudouridine synthase"/>
    <property type="match status" value="1"/>
</dbReference>
<evidence type="ECO:0000256" key="1">
    <source>
        <dbReference type="ARBA" id="ARBA00000073"/>
    </source>
</evidence>
<dbReference type="Proteomes" id="UP001596528">
    <property type="component" value="Unassembled WGS sequence"/>
</dbReference>
<dbReference type="GO" id="GO:0016853">
    <property type="term" value="F:isomerase activity"/>
    <property type="evidence" value="ECO:0007669"/>
    <property type="project" value="UniProtKB-KW"/>
</dbReference>
<dbReference type="CDD" id="cd02869">
    <property type="entry name" value="PseudoU_synth_RluA_like"/>
    <property type="match status" value="1"/>
</dbReference>
<dbReference type="InterPro" id="IPR020103">
    <property type="entry name" value="PsdUridine_synth_cat_dom_sf"/>
</dbReference>
<dbReference type="PANTHER" id="PTHR21600:SF44">
    <property type="entry name" value="RIBOSOMAL LARGE SUBUNIT PSEUDOURIDINE SYNTHASE D"/>
    <property type="match status" value="1"/>
</dbReference>
<dbReference type="EMBL" id="JBHTGQ010000002">
    <property type="protein sequence ID" value="MFC7748549.1"/>
    <property type="molecule type" value="Genomic_DNA"/>
</dbReference>
<comment type="catalytic activity">
    <reaction evidence="1">
        <text>a uridine in RNA = a pseudouridine in RNA</text>
        <dbReference type="Rhea" id="RHEA:48348"/>
        <dbReference type="Rhea" id="RHEA-COMP:12068"/>
        <dbReference type="Rhea" id="RHEA-COMP:12069"/>
        <dbReference type="ChEBI" id="CHEBI:65314"/>
        <dbReference type="ChEBI" id="CHEBI:65315"/>
    </reaction>
</comment>
<feature type="compositionally biased region" description="Gly residues" evidence="5">
    <location>
        <begin position="54"/>
        <end position="63"/>
    </location>
</feature>
<dbReference type="Gene3D" id="3.30.2350.10">
    <property type="entry name" value="Pseudouridine synthase"/>
    <property type="match status" value="1"/>
</dbReference>
<evidence type="ECO:0000313" key="8">
    <source>
        <dbReference type="Proteomes" id="UP001596528"/>
    </source>
</evidence>
<evidence type="ECO:0000256" key="2">
    <source>
        <dbReference type="ARBA" id="ARBA00010876"/>
    </source>
</evidence>
<sequence length="426" mass="46253">MPKGKRNTARTPSSGSKSGGGPGNPNRRGGGAAGRGGPGAGRRHDAGGAAFGQAGRGRPGGSGRKGRGEEAARGGRAGHASAGIPETAPARRGTPGRTGQRLGRADRSAALPVFREPGRRVGEWYELKLPPAVAALPPDQALERLPLPPKLADRLLYEGGVARKGSQLRLKLFPMREPDFPDDLLDPFTVLYEDDFSLVVMKPAGVEVHPSVQGQRKTLVHAVAAYYRLTNQFCLVRQAHRLDKDTTGPVLFAKNDLAQHVFDKGMREKRIERVYLALAEGEVELDRGTIDMPIGQDRHHSTRRIVSPTGDPAVTHYQVVERFPGYTLLRLWLETGRTHQIRVHLSAIGHPIAGDGMYGGKRRLISRQALHGEKLVWFHPWTGERMSVRAPLPDDFKRALDRLRHDPAFGEEAAGAGSHGDEAGDD</sequence>
<evidence type="ECO:0000259" key="6">
    <source>
        <dbReference type="Pfam" id="PF00849"/>
    </source>
</evidence>
<organism evidence="7 8">
    <name type="scientific">Paenibacillus thermoaerophilus</name>
    <dbReference type="NCBI Taxonomy" id="1215385"/>
    <lineage>
        <taxon>Bacteria</taxon>
        <taxon>Bacillati</taxon>
        <taxon>Bacillota</taxon>
        <taxon>Bacilli</taxon>
        <taxon>Bacillales</taxon>
        <taxon>Paenibacillaceae</taxon>
        <taxon>Paenibacillus</taxon>
    </lineage>
</organism>
<dbReference type="InterPro" id="IPR006225">
    <property type="entry name" value="PsdUridine_synth_RluC/D"/>
</dbReference>
<dbReference type="InterPro" id="IPR006145">
    <property type="entry name" value="PsdUridine_synth_RsuA/RluA"/>
</dbReference>
<feature type="compositionally biased region" description="Gly residues" evidence="5">
    <location>
        <begin position="17"/>
        <end position="40"/>
    </location>
</feature>
<dbReference type="Pfam" id="PF00849">
    <property type="entry name" value="PseudoU_synth_2"/>
    <property type="match status" value="1"/>
</dbReference>
<dbReference type="PANTHER" id="PTHR21600">
    <property type="entry name" value="MITOCHONDRIAL RNA PSEUDOURIDINE SYNTHASE"/>
    <property type="match status" value="1"/>
</dbReference>
<reference evidence="8" key="1">
    <citation type="journal article" date="2019" name="Int. J. Syst. Evol. Microbiol.">
        <title>The Global Catalogue of Microorganisms (GCM) 10K type strain sequencing project: providing services to taxonomists for standard genome sequencing and annotation.</title>
        <authorList>
            <consortium name="The Broad Institute Genomics Platform"/>
            <consortium name="The Broad Institute Genome Sequencing Center for Infectious Disease"/>
            <person name="Wu L."/>
            <person name="Ma J."/>
        </authorList>
    </citation>
    <scope>NUCLEOTIDE SEQUENCE [LARGE SCALE GENOMIC DNA]</scope>
    <source>
        <strain evidence="8">JCM 18657</strain>
    </source>
</reference>
<proteinExistence type="inferred from homology"/>
<evidence type="ECO:0000313" key="7">
    <source>
        <dbReference type="EMBL" id="MFC7748549.1"/>
    </source>
</evidence>
<comment type="similarity">
    <text evidence="2">Belongs to the pseudouridine synthase RluA family.</text>
</comment>
<protein>
    <recommendedName>
        <fullName evidence="3">RNA pseudouridylate synthase</fullName>
    </recommendedName>
    <alternativeName>
        <fullName evidence="4">RNA-uridine isomerase</fullName>
    </alternativeName>
</protein>
<evidence type="ECO:0000256" key="5">
    <source>
        <dbReference type="SAM" id="MobiDB-lite"/>
    </source>
</evidence>
<name>A0ABW2UXC0_9BACL</name>
<keyword evidence="7" id="KW-0413">Isomerase</keyword>
<dbReference type="InterPro" id="IPR050188">
    <property type="entry name" value="RluA_PseudoU_synthase"/>
</dbReference>